<dbReference type="InterPro" id="IPR029515">
    <property type="entry name" value="Liprin"/>
</dbReference>
<dbReference type="InterPro" id="IPR057892">
    <property type="entry name" value="LIP-1_CC2"/>
</dbReference>
<organism evidence="7 8">
    <name type="scientific">Desmophyllum pertusum</name>
    <dbReference type="NCBI Taxonomy" id="174260"/>
    <lineage>
        <taxon>Eukaryota</taxon>
        <taxon>Metazoa</taxon>
        <taxon>Cnidaria</taxon>
        <taxon>Anthozoa</taxon>
        <taxon>Hexacorallia</taxon>
        <taxon>Scleractinia</taxon>
        <taxon>Caryophylliina</taxon>
        <taxon>Caryophylliidae</taxon>
        <taxon>Desmophyllum</taxon>
    </lineage>
</organism>
<comment type="caution">
    <text evidence="7">The sequence shown here is derived from an EMBL/GenBank/DDBJ whole genome shotgun (WGS) entry which is preliminary data.</text>
</comment>
<sequence length="1218" mass="136953">MMCDIMPTISEDPPEIHYGQNEETNFEQLMVNMLDERDKLMETLRETQDSLALTRAKLTECQKEKDGLMSHLESVLNDGDDQLIERLAGLDGIITESGNNLKEDSGKNRVQVLAEDFATMLKELNQAREQLLEKDEEISELKSERCNTRLLLEHLECLVARHERSLRMTVVKRQAATTGGVSSEVEVLKALKSLFEHHKALDEKVRERLRQAVDKNNALDAELEETREKLKELEQENEDIRLRNLRRVRTEEKLHTSSENCVENGDENSNGEKHLSNGPVNLEVSVHEEQMEEMQFLLDKRTKEVERLTRENKDLKERCTTLEEELRICNKQLDRGNTSIQRLERDLDEAAAQKSDMEDRITTLEKRYVRLQHEVTALNDDNERLETELASKESELIQTEEKLRCQQEKLELAEQNLNQSLRKAEALPKIEEELAVQMAALNEAAEKQGSAEENVQQLQIQVHDLQAEVNRAREREKMNEDHNTRLSNTIDKLLGESNERLQVHLKERMAALEEKTALAQELTSVKSQIEDLQREKEILALELGRLHEEFGRRKSKGTPSAAVNGPVVHFSSEPVRRETKGRSGIEESPSRVFTLNEQEWQKLEQESVLKNVAMAFDTVGSQLSDIESDAGSDISEEKSVGGDAQTLASLLQQQIDVINKELNQLQEEHKSTEKRAIVLERTTTGSPMHQDVYSADSQQELVASSTSFPFPPLDPMDTTPIWVKSSKEGSLNTLDDAPTPPTPSSGTSDSTESSKPSQTGAQSNSSPDDIASTVPSTNGMIKLRDNSVDSLPSVTSTTSSAESLSKNNSRKKGIKGSFGRLFGNKTKTKNKDSEGVLTDSYSLPNESVPSGTGQRELDRRIKNKSHLLAEALAAGTPFALWNAPTVVAWLELWVGMPAWYVAACKANVKSGAIMSALSDTEIQHEIGISNPLHRLKLRLAIQEIVNLTSPSSPTTNRNSLVYGEMNHDWIGNEWLPSLGLSQYKSTFQECLVDARMLEHISKKEHQKYLKVVDGFHRHSLQCGVKCLGFMNYDRRLLEKRRQMCADEVKDVLVWSNERIIEWLRKIGLSEYADNLSGTGVHGAVIALDDTFDFSTMVYALQIPSQNTQIRQILEREFNWLLANATDREVVDELGNGGDFKRTKSWRKMFKQRDKGKDKNKDKEANMRKNSSGSESSLSQSSVSSSPKPAAKNAKNNLVSGSDTKTSGGGSMITSNSLS</sequence>
<dbReference type="Pfam" id="PF00536">
    <property type="entry name" value="SAM_1"/>
    <property type="match status" value="2"/>
</dbReference>
<dbReference type="PANTHER" id="PTHR12587">
    <property type="entry name" value="LAR INTERACTING PROTEIN LIP -RELATED PROTEIN"/>
    <property type="match status" value="1"/>
</dbReference>
<dbReference type="InterPro" id="IPR037620">
    <property type="entry name" value="LIP-1_SAM_1"/>
</dbReference>
<dbReference type="Gene3D" id="1.10.287.1490">
    <property type="match status" value="1"/>
</dbReference>
<protein>
    <submittedName>
        <fullName evidence="7">Liprin-alpha-1</fullName>
    </submittedName>
</protein>
<keyword evidence="8" id="KW-1185">Reference proteome</keyword>
<evidence type="ECO:0000256" key="4">
    <source>
        <dbReference type="SAM" id="Coils"/>
    </source>
</evidence>
<dbReference type="GO" id="GO:0048786">
    <property type="term" value="C:presynaptic active zone"/>
    <property type="evidence" value="ECO:0007669"/>
    <property type="project" value="TreeGrafter"/>
</dbReference>
<dbReference type="OrthoDB" id="2132119at2759"/>
<dbReference type="SMART" id="SM00454">
    <property type="entry name" value="SAM"/>
    <property type="match status" value="3"/>
</dbReference>
<feature type="domain" description="SAM" evidence="6">
    <location>
        <begin position="881"/>
        <end position="947"/>
    </location>
</feature>
<dbReference type="Pfam" id="PF25526">
    <property type="entry name" value="LIP-1"/>
    <property type="match status" value="1"/>
</dbReference>
<feature type="compositionally biased region" description="Polar residues" evidence="5">
    <location>
        <begin position="760"/>
        <end position="779"/>
    </location>
</feature>
<dbReference type="GO" id="GO:0050808">
    <property type="term" value="P:synapse organization"/>
    <property type="evidence" value="ECO:0007669"/>
    <property type="project" value="TreeGrafter"/>
</dbReference>
<evidence type="ECO:0000259" key="6">
    <source>
        <dbReference type="PROSITE" id="PS50105"/>
    </source>
</evidence>
<feature type="region of interest" description="Disordered" evidence="5">
    <location>
        <begin position="1144"/>
        <end position="1218"/>
    </location>
</feature>
<dbReference type="FunFam" id="1.10.150.50:FF:000004">
    <property type="entry name" value="PTPRF interacting protein alpha 1"/>
    <property type="match status" value="1"/>
</dbReference>
<feature type="coiled-coil region" evidence="4">
    <location>
        <begin position="110"/>
        <end position="144"/>
    </location>
</feature>
<feature type="coiled-coil region" evidence="4">
    <location>
        <begin position="291"/>
        <end position="475"/>
    </location>
</feature>
<feature type="domain" description="SAM" evidence="6">
    <location>
        <begin position="973"/>
        <end position="1030"/>
    </location>
</feature>
<comment type="similarity">
    <text evidence="1">Belongs to the liprin family. Liprin-alpha subfamily.</text>
</comment>
<evidence type="ECO:0000256" key="1">
    <source>
        <dbReference type="ARBA" id="ARBA00007026"/>
    </source>
</evidence>
<feature type="compositionally biased region" description="Low complexity" evidence="5">
    <location>
        <begin position="744"/>
        <end position="759"/>
    </location>
</feature>
<gene>
    <name evidence="7" type="primary">PPFIA1</name>
    <name evidence="7" type="ORF">OS493_019157</name>
</gene>
<feature type="compositionally biased region" description="Low complexity" evidence="5">
    <location>
        <begin position="1170"/>
        <end position="1185"/>
    </location>
</feature>
<dbReference type="PANTHER" id="PTHR12587:SF20">
    <property type="entry name" value="LIPRIN-ALPHA, ISOFORM E"/>
    <property type="match status" value="1"/>
</dbReference>
<dbReference type="InterPro" id="IPR037622">
    <property type="entry name" value="LIP-1_SAM_3"/>
</dbReference>
<feature type="region of interest" description="Disordered" evidence="5">
    <location>
        <begin position="729"/>
        <end position="856"/>
    </location>
</feature>
<feature type="coiled-coil region" evidence="4">
    <location>
        <begin position="515"/>
        <end position="549"/>
    </location>
</feature>
<feature type="domain" description="SAM" evidence="6">
    <location>
        <begin position="1054"/>
        <end position="1123"/>
    </location>
</feature>
<evidence type="ECO:0000256" key="2">
    <source>
        <dbReference type="ARBA" id="ARBA00022737"/>
    </source>
</evidence>
<dbReference type="Gene3D" id="1.10.150.50">
    <property type="entry name" value="Transcription Factor, Ets-1"/>
    <property type="match status" value="3"/>
</dbReference>
<dbReference type="InterPro" id="IPR001660">
    <property type="entry name" value="SAM"/>
</dbReference>
<evidence type="ECO:0000313" key="7">
    <source>
        <dbReference type="EMBL" id="KAJ7360065.1"/>
    </source>
</evidence>
<dbReference type="SUPFAM" id="SSF47769">
    <property type="entry name" value="SAM/Pointed domain"/>
    <property type="match status" value="3"/>
</dbReference>
<name>A0A9W9YRE3_9CNID</name>
<evidence type="ECO:0000256" key="5">
    <source>
        <dbReference type="SAM" id="MobiDB-lite"/>
    </source>
</evidence>
<evidence type="ECO:0000313" key="8">
    <source>
        <dbReference type="Proteomes" id="UP001163046"/>
    </source>
</evidence>
<dbReference type="EMBL" id="MU827312">
    <property type="protein sequence ID" value="KAJ7360065.1"/>
    <property type="molecule type" value="Genomic_DNA"/>
</dbReference>
<keyword evidence="2" id="KW-0677">Repeat</keyword>
<feature type="compositionally biased region" description="Polar residues" evidence="5">
    <location>
        <begin position="839"/>
        <end position="853"/>
    </location>
</feature>
<evidence type="ECO:0000256" key="3">
    <source>
        <dbReference type="ARBA" id="ARBA00023054"/>
    </source>
</evidence>
<reference evidence="7" key="1">
    <citation type="submission" date="2023-01" db="EMBL/GenBank/DDBJ databases">
        <title>Genome assembly of the deep-sea coral Lophelia pertusa.</title>
        <authorList>
            <person name="Herrera S."/>
            <person name="Cordes E."/>
        </authorList>
    </citation>
    <scope>NUCLEOTIDE SEQUENCE</scope>
    <source>
        <strain evidence="7">USNM1676648</strain>
        <tissue evidence="7">Polyp</tissue>
    </source>
</reference>
<proteinExistence type="inferred from homology"/>
<dbReference type="Pfam" id="PF07647">
    <property type="entry name" value="SAM_2"/>
    <property type="match status" value="1"/>
</dbReference>
<dbReference type="CDD" id="cd09568">
    <property type="entry name" value="SAM_liprin-alpha1_2_3_4_repeat3"/>
    <property type="match status" value="1"/>
</dbReference>
<feature type="coiled-coil region" evidence="4">
    <location>
        <begin position="648"/>
        <end position="682"/>
    </location>
</feature>
<dbReference type="AlphaFoldDB" id="A0A9W9YRE3"/>
<feature type="compositionally biased region" description="Basic and acidic residues" evidence="5">
    <location>
        <begin position="1150"/>
        <end position="1166"/>
    </location>
</feature>
<feature type="region of interest" description="Disordered" evidence="5">
    <location>
        <begin position="253"/>
        <end position="277"/>
    </location>
</feature>
<dbReference type="CDD" id="cd09565">
    <property type="entry name" value="SAM_liprin-alpha1_2_3_4_repeat2"/>
    <property type="match status" value="1"/>
</dbReference>
<feature type="compositionally biased region" description="Polar residues" evidence="5">
    <location>
        <begin position="788"/>
        <end position="807"/>
    </location>
</feature>
<dbReference type="InterPro" id="IPR013761">
    <property type="entry name" value="SAM/pointed_sf"/>
</dbReference>
<feature type="coiled-coil region" evidence="4">
    <location>
        <begin position="30"/>
        <end position="64"/>
    </location>
</feature>
<accession>A0A9W9YRE3</accession>
<dbReference type="InterPro" id="IPR037621">
    <property type="entry name" value="LIP-1_SAM_2"/>
</dbReference>
<dbReference type="PROSITE" id="PS50105">
    <property type="entry name" value="SAM_DOMAIN"/>
    <property type="match status" value="3"/>
</dbReference>
<dbReference type="GO" id="GO:0005737">
    <property type="term" value="C:cytoplasm"/>
    <property type="evidence" value="ECO:0007669"/>
    <property type="project" value="UniProtKB-ARBA"/>
</dbReference>
<keyword evidence="3 4" id="KW-0175">Coiled coil</keyword>
<feature type="coiled-coil region" evidence="4">
    <location>
        <begin position="209"/>
        <end position="243"/>
    </location>
</feature>
<dbReference type="SUPFAM" id="SSF57997">
    <property type="entry name" value="Tropomyosin"/>
    <property type="match status" value="1"/>
</dbReference>
<dbReference type="Proteomes" id="UP001163046">
    <property type="component" value="Unassembled WGS sequence"/>
</dbReference>
<dbReference type="CDD" id="cd09562">
    <property type="entry name" value="SAM_liprin-alpha1_2_3_4_repeat1"/>
    <property type="match status" value="1"/>
</dbReference>